<evidence type="ECO:0000256" key="14">
    <source>
        <dbReference type="PROSITE-ProRule" id="PRU10052"/>
    </source>
</evidence>
<accession>M5G4U9</accession>
<dbReference type="STRING" id="1858805.M5G4U9"/>
<dbReference type="GO" id="GO:0005576">
    <property type="term" value="C:extracellular region"/>
    <property type="evidence" value="ECO:0007669"/>
    <property type="project" value="UniProtKB-SubCell"/>
</dbReference>
<feature type="active site" evidence="14">
    <location>
        <position position="285"/>
    </location>
</feature>
<evidence type="ECO:0000256" key="11">
    <source>
        <dbReference type="ARBA" id="ARBA00023316"/>
    </source>
</evidence>
<dbReference type="Pfam" id="PF00295">
    <property type="entry name" value="Glyco_hydro_28"/>
    <property type="match status" value="1"/>
</dbReference>
<dbReference type="InterPro" id="IPR012334">
    <property type="entry name" value="Pectin_lyas_fold"/>
</dbReference>
<dbReference type="PROSITE" id="PS00502">
    <property type="entry name" value="POLYGALACTURONASE"/>
    <property type="match status" value="1"/>
</dbReference>
<evidence type="ECO:0000256" key="5">
    <source>
        <dbReference type="ARBA" id="ARBA00022729"/>
    </source>
</evidence>
<evidence type="ECO:0000256" key="4">
    <source>
        <dbReference type="ARBA" id="ARBA00022525"/>
    </source>
</evidence>
<proteinExistence type="inferred from homology"/>
<evidence type="ECO:0000313" key="17">
    <source>
        <dbReference type="Proteomes" id="UP000030653"/>
    </source>
</evidence>
<dbReference type="EC" id="3.2.1.15" evidence="3"/>
<keyword evidence="7 15" id="KW-0378">Hydrolase</keyword>
<keyword evidence="17" id="KW-1185">Reference proteome</keyword>
<dbReference type="InterPro" id="IPR050434">
    <property type="entry name" value="Glycosyl_hydrlase_28"/>
</dbReference>
<dbReference type="GO" id="GO:0045490">
    <property type="term" value="P:pectin catabolic process"/>
    <property type="evidence" value="ECO:0007669"/>
    <property type="project" value="UniProtKB-ARBA"/>
</dbReference>
<keyword evidence="9" id="KW-0325">Glycoprotein</keyword>
<dbReference type="InterPro" id="IPR006626">
    <property type="entry name" value="PbH1"/>
</dbReference>
<comment type="function">
    <text evidence="13">Involved in maceration and soft-rotting of plant tissue. Hydrolyzes the 1,4-alpha glycosidic bonds of de-esterified pectate in the smooth region of the plant cell wall.</text>
</comment>
<dbReference type="HOGENOM" id="CLU_040116_0_0_1"/>
<dbReference type="SUPFAM" id="SSF51126">
    <property type="entry name" value="Pectin lyase-like"/>
    <property type="match status" value="1"/>
</dbReference>
<dbReference type="AlphaFoldDB" id="M5G4U9"/>
<sequence length="428" mass="45003">MTSTVSSLRLTAAVNVVKRAEGFPVSSSDIDAILCGIKTYGDASLWPQSELDVVQDTLELEVENYVPQPATPTTPSTNPICTVTAYSQLATAVSSCTDLHIQNLTVPANTTLDLSKVKANTVVTFEGRTFWTWANASYDLLKIGGTNITVQGAACSVLDGNGPAWWDGIGSNGGVPKPDHMFTGSKLFGNSVIKNLYIKNAPTHVFSISGAFGLVMKGIVIDMKEGYTILPTNGLEAAHNTDGFDVASSTDMLITNNLVYNQDDCIAITSGGGLVATNMYCSGGHGLSIGSIGGKSNNTVDGVVFSNSKVLNSQNGARIKCNSGTAGVVNNVTYENIQVSNISDYGIDIQQDYLNGGPTGIPTAGVNITNITMTNIHGTAQPGAQNYYILTAAGTTDATWHFSDVDITGEQHLCAPPVGFELLSHWSL</sequence>
<evidence type="ECO:0000256" key="15">
    <source>
        <dbReference type="RuleBase" id="RU361169"/>
    </source>
</evidence>
<comment type="similarity">
    <text evidence="2 15">Belongs to the glycosyl hydrolase 28 family.</text>
</comment>
<gene>
    <name evidence="16" type="ORF">DACRYDRAFT_118552</name>
</gene>
<keyword evidence="5" id="KW-0732">Signal</keyword>
<keyword evidence="6" id="KW-0677">Repeat</keyword>
<dbReference type="InterPro" id="IPR011050">
    <property type="entry name" value="Pectin_lyase_fold/virulence"/>
</dbReference>
<name>M5G4U9_DACPD</name>
<evidence type="ECO:0000256" key="8">
    <source>
        <dbReference type="ARBA" id="ARBA00023157"/>
    </source>
</evidence>
<evidence type="ECO:0000256" key="12">
    <source>
        <dbReference type="ARBA" id="ARBA00034074"/>
    </source>
</evidence>
<dbReference type="RefSeq" id="XP_040625670.1">
    <property type="nucleotide sequence ID" value="XM_040770605.1"/>
</dbReference>
<comment type="subcellular location">
    <subcellularLocation>
        <location evidence="1">Secreted</location>
    </subcellularLocation>
</comment>
<keyword evidence="10 15" id="KW-0326">Glycosidase</keyword>
<dbReference type="GeneID" id="63685667"/>
<dbReference type="InterPro" id="IPR000743">
    <property type="entry name" value="Glyco_hydro_28"/>
</dbReference>
<evidence type="ECO:0000256" key="6">
    <source>
        <dbReference type="ARBA" id="ARBA00022737"/>
    </source>
</evidence>
<dbReference type="GO" id="GO:0004650">
    <property type="term" value="F:polygalacturonase activity"/>
    <property type="evidence" value="ECO:0007669"/>
    <property type="project" value="UniProtKB-EC"/>
</dbReference>
<evidence type="ECO:0000256" key="9">
    <source>
        <dbReference type="ARBA" id="ARBA00023180"/>
    </source>
</evidence>
<comment type="catalytic activity">
    <reaction evidence="12">
        <text>(1,4-alpha-D-galacturonosyl)n+m + H2O = (1,4-alpha-D-galacturonosyl)n + (1,4-alpha-D-galacturonosyl)m.</text>
        <dbReference type="EC" id="3.2.1.15"/>
    </reaction>
</comment>
<evidence type="ECO:0000256" key="7">
    <source>
        <dbReference type="ARBA" id="ARBA00022801"/>
    </source>
</evidence>
<keyword evidence="8" id="KW-1015">Disulfide bond</keyword>
<dbReference type="OMA" id="SGDSCNY"/>
<keyword evidence="11" id="KW-0961">Cell wall biogenesis/degradation</keyword>
<evidence type="ECO:0000313" key="16">
    <source>
        <dbReference type="EMBL" id="EJT98772.1"/>
    </source>
</evidence>
<evidence type="ECO:0000256" key="10">
    <source>
        <dbReference type="ARBA" id="ARBA00023295"/>
    </source>
</evidence>
<dbReference type="PANTHER" id="PTHR31884">
    <property type="entry name" value="POLYGALACTURONASE"/>
    <property type="match status" value="1"/>
</dbReference>
<evidence type="ECO:0000256" key="3">
    <source>
        <dbReference type="ARBA" id="ARBA00012736"/>
    </source>
</evidence>
<dbReference type="GO" id="GO:0071555">
    <property type="term" value="P:cell wall organization"/>
    <property type="evidence" value="ECO:0007669"/>
    <property type="project" value="UniProtKB-KW"/>
</dbReference>
<keyword evidence="4" id="KW-0964">Secreted</keyword>
<reference evidence="16 17" key="1">
    <citation type="journal article" date="2012" name="Science">
        <title>The Paleozoic origin of enzymatic lignin decomposition reconstructed from 31 fungal genomes.</title>
        <authorList>
            <person name="Floudas D."/>
            <person name="Binder M."/>
            <person name="Riley R."/>
            <person name="Barry K."/>
            <person name="Blanchette R.A."/>
            <person name="Henrissat B."/>
            <person name="Martinez A.T."/>
            <person name="Otillar R."/>
            <person name="Spatafora J.W."/>
            <person name="Yadav J.S."/>
            <person name="Aerts A."/>
            <person name="Benoit I."/>
            <person name="Boyd A."/>
            <person name="Carlson A."/>
            <person name="Copeland A."/>
            <person name="Coutinho P.M."/>
            <person name="de Vries R.P."/>
            <person name="Ferreira P."/>
            <person name="Findley K."/>
            <person name="Foster B."/>
            <person name="Gaskell J."/>
            <person name="Glotzer D."/>
            <person name="Gorecki P."/>
            <person name="Heitman J."/>
            <person name="Hesse C."/>
            <person name="Hori C."/>
            <person name="Igarashi K."/>
            <person name="Jurgens J.A."/>
            <person name="Kallen N."/>
            <person name="Kersten P."/>
            <person name="Kohler A."/>
            <person name="Kuees U."/>
            <person name="Kumar T.K.A."/>
            <person name="Kuo A."/>
            <person name="LaButti K."/>
            <person name="Larrondo L.F."/>
            <person name="Lindquist E."/>
            <person name="Ling A."/>
            <person name="Lombard V."/>
            <person name="Lucas S."/>
            <person name="Lundell T."/>
            <person name="Martin R."/>
            <person name="McLaughlin D.J."/>
            <person name="Morgenstern I."/>
            <person name="Morin E."/>
            <person name="Murat C."/>
            <person name="Nagy L.G."/>
            <person name="Nolan M."/>
            <person name="Ohm R.A."/>
            <person name="Patyshakuliyeva A."/>
            <person name="Rokas A."/>
            <person name="Ruiz-Duenas F.J."/>
            <person name="Sabat G."/>
            <person name="Salamov A."/>
            <person name="Samejima M."/>
            <person name="Schmutz J."/>
            <person name="Slot J.C."/>
            <person name="St John F."/>
            <person name="Stenlid J."/>
            <person name="Sun H."/>
            <person name="Sun S."/>
            <person name="Syed K."/>
            <person name="Tsang A."/>
            <person name="Wiebenga A."/>
            <person name="Young D."/>
            <person name="Pisabarro A."/>
            <person name="Eastwood D.C."/>
            <person name="Martin F."/>
            <person name="Cullen D."/>
            <person name="Grigoriev I.V."/>
            <person name="Hibbett D.S."/>
        </authorList>
    </citation>
    <scope>NUCLEOTIDE SEQUENCE [LARGE SCALE GENOMIC DNA]</scope>
    <source>
        <strain evidence="16 17">DJM-731 SS1</strain>
    </source>
</reference>
<evidence type="ECO:0000256" key="1">
    <source>
        <dbReference type="ARBA" id="ARBA00004613"/>
    </source>
</evidence>
<organism evidence="16 17">
    <name type="scientific">Dacryopinax primogenitus (strain DJM 731)</name>
    <name type="common">Brown rot fungus</name>
    <dbReference type="NCBI Taxonomy" id="1858805"/>
    <lineage>
        <taxon>Eukaryota</taxon>
        <taxon>Fungi</taxon>
        <taxon>Dikarya</taxon>
        <taxon>Basidiomycota</taxon>
        <taxon>Agaricomycotina</taxon>
        <taxon>Dacrymycetes</taxon>
        <taxon>Dacrymycetales</taxon>
        <taxon>Dacrymycetaceae</taxon>
        <taxon>Dacryopinax</taxon>
    </lineage>
</organism>
<evidence type="ECO:0000256" key="13">
    <source>
        <dbReference type="ARBA" id="ARBA00037707"/>
    </source>
</evidence>
<dbReference type="FunFam" id="2.160.20.10:FF:000002">
    <property type="entry name" value="Endopolygalacturonase D"/>
    <property type="match status" value="1"/>
</dbReference>
<dbReference type="Proteomes" id="UP000030653">
    <property type="component" value="Unassembled WGS sequence"/>
</dbReference>
<dbReference type="PANTHER" id="PTHR31884:SF9">
    <property type="entry name" value="ENDOPOLYGALACTURONASE D-RELATED"/>
    <property type="match status" value="1"/>
</dbReference>
<dbReference type="SMART" id="SM00710">
    <property type="entry name" value="PbH1"/>
    <property type="match status" value="4"/>
</dbReference>
<protein>
    <recommendedName>
        <fullName evidence="3">endo-polygalacturonase</fullName>
        <ecNumber evidence="3">3.2.1.15</ecNumber>
    </recommendedName>
</protein>
<dbReference type="EMBL" id="JH795872">
    <property type="protein sequence ID" value="EJT98772.1"/>
    <property type="molecule type" value="Genomic_DNA"/>
</dbReference>
<dbReference type="Gene3D" id="2.160.20.10">
    <property type="entry name" value="Single-stranded right-handed beta-helix, Pectin lyase-like"/>
    <property type="match status" value="1"/>
</dbReference>
<evidence type="ECO:0000256" key="2">
    <source>
        <dbReference type="ARBA" id="ARBA00008834"/>
    </source>
</evidence>
<dbReference type="OrthoDB" id="1546079at2759"/>